<feature type="compositionally biased region" description="Polar residues" evidence="1">
    <location>
        <begin position="348"/>
        <end position="367"/>
    </location>
</feature>
<dbReference type="GO" id="GO:0031624">
    <property type="term" value="F:ubiquitin conjugating enzyme binding"/>
    <property type="evidence" value="ECO:0007669"/>
    <property type="project" value="TreeGrafter"/>
</dbReference>
<dbReference type="Proteomes" id="UP000242875">
    <property type="component" value="Unassembled WGS sequence"/>
</dbReference>
<dbReference type="GO" id="GO:0006511">
    <property type="term" value="P:ubiquitin-dependent protein catabolic process"/>
    <property type="evidence" value="ECO:0007669"/>
    <property type="project" value="TreeGrafter"/>
</dbReference>
<feature type="compositionally biased region" description="Low complexity" evidence="1">
    <location>
        <begin position="132"/>
        <end position="166"/>
    </location>
</feature>
<dbReference type="PANTHER" id="PTHR16461">
    <property type="entry name" value="TOLL-INTERACTING PROTEIN"/>
    <property type="match status" value="1"/>
</dbReference>
<evidence type="ECO:0000313" key="4">
    <source>
        <dbReference type="Proteomes" id="UP000242875"/>
    </source>
</evidence>
<protein>
    <recommendedName>
        <fullName evidence="2">CUE domain-containing protein</fullName>
    </recommendedName>
</protein>
<sequence>MEAKPADTTTTEPLVHAEATHEQPVELTGPLATLKEAFPDVDIEVLQSVYEHQGQDMERSFEALLRISDPDYRERPPSATPDMSGQHPQGTGAAVPLEQAHSTTTSEEQMRQDEQLAMQMALETQRELEAYRGQQAQRGQRGPNQQQPGQPSQQVYGQAQQPVQQQSNEPGFFDTLEQEIPVMTQKVSEAASFAKSKFMDFYRGLSQPKSNGQTGGQINAQYGGLQDDLLTGDMSALHLSDDDVANRANRRSNRQNNTKVSVVPPQMPPRSPARKSSTSADQIKADEEFARQLAMREQTGFDVEETYSPRTENPSKLTGDVGAQTHRPVSDLGKVSLDDNEPGRQSKETLLQPSLITETSAYPSSGSGVKHDQLKSAGAAHEEGDELEDLIDDDEEDDHHQIKIVRDDA</sequence>
<organism evidence="3 4">
    <name type="scientific">Bifiguratus adelaidae</name>
    <dbReference type="NCBI Taxonomy" id="1938954"/>
    <lineage>
        <taxon>Eukaryota</taxon>
        <taxon>Fungi</taxon>
        <taxon>Fungi incertae sedis</taxon>
        <taxon>Mucoromycota</taxon>
        <taxon>Mucoromycotina</taxon>
        <taxon>Endogonomycetes</taxon>
        <taxon>Endogonales</taxon>
        <taxon>Endogonales incertae sedis</taxon>
        <taxon>Bifiguratus</taxon>
    </lineage>
</organism>
<feature type="region of interest" description="Disordered" evidence="1">
    <location>
        <begin position="390"/>
        <end position="409"/>
    </location>
</feature>
<feature type="domain" description="CUE" evidence="2">
    <location>
        <begin position="26"/>
        <end position="69"/>
    </location>
</feature>
<dbReference type="EMBL" id="MVBO01000006">
    <property type="protein sequence ID" value="OZJ06098.1"/>
    <property type="molecule type" value="Genomic_DNA"/>
</dbReference>
<dbReference type="PANTHER" id="PTHR16461:SF5">
    <property type="entry name" value="TOLL-INTERACTING PROTEIN"/>
    <property type="match status" value="1"/>
</dbReference>
<proteinExistence type="predicted"/>
<dbReference type="Gene3D" id="1.10.8.10">
    <property type="entry name" value="DNA helicase RuvA subunit, C-terminal domain"/>
    <property type="match status" value="1"/>
</dbReference>
<dbReference type="InterPro" id="IPR009060">
    <property type="entry name" value="UBA-like_sf"/>
</dbReference>
<feature type="region of interest" description="Disordered" evidence="1">
    <location>
        <begin position="1"/>
        <end position="24"/>
    </location>
</feature>
<dbReference type="Pfam" id="PF02845">
    <property type="entry name" value="CUE"/>
    <property type="match status" value="1"/>
</dbReference>
<feature type="region of interest" description="Disordered" evidence="1">
    <location>
        <begin position="65"/>
        <end position="166"/>
    </location>
</feature>
<dbReference type="GO" id="GO:0043130">
    <property type="term" value="F:ubiquitin binding"/>
    <property type="evidence" value="ECO:0007669"/>
    <property type="project" value="InterPro"/>
</dbReference>
<evidence type="ECO:0000259" key="2">
    <source>
        <dbReference type="PROSITE" id="PS51140"/>
    </source>
</evidence>
<accession>A0A261Y690</accession>
<gene>
    <name evidence="3" type="ORF">BZG36_00959</name>
</gene>
<dbReference type="GO" id="GO:0005737">
    <property type="term" value="C:cytoplasm"/>
    <property type="evidence" value="ECO:0007669"/>
    <property type="project" value="TreeGrafter"/>
</dbReference>
<dbReference type="InterPro" id="IPR003892">
    <property type="entry name" value="CUE"/>
</dbReference>
<feature type="compositionally biased region" description="Basic and acidic residues" evidence="1">
    <location>
        <begin position="398"/>
        <end position="409"/>
    </location>
</feature>
<dbReference type="AlphaFoldDB" id="A0A261Y690"/>
<dbReference type="PROSITE" id="PS51140">
    <property type="entry name" value="CUE"/>
    <property type="match status" value="1"/>
</dbReference>
<evidence type="ECO:0000313" key="3">
    <source>
        <dbReference type="EMBL" id="OZJ06098.1"/>
    </source>
</evidence>
<keyword evidence="4" id="KW-1185">Reference proteome</keyword>
<comment type="caution">
    <text evidence="3">The sequence shown here is derived from an EMBL/GenBank/DDBJ whole genome shotgun (WGS) entry which is preliminary data.</text>
</comment>
<evidence type="ECO:0000256" key="1">
    <source>
        <dbReference type="SAM" id="MobiDB-lite"/>
    </source>
</evidence>
<reference evidence="3 4" key="1">
    <citation type="journal article" date="2017" name="Mycologia">
        <title>Bifiguratus adelaidae, gen. et sp. nov., a new member of Mucoromycotina in endophytic and soil-dwelling habitats.</title>
        <authorList>
            <person name="Torres-Cruz T.J."/>
            <person name="Billingsley Tobias T.L."/>
            <person name="Almatruk M."/>
            <person name="Hesse C."/>
            <person name="Kuske C.R."/>
            <person name="Desiro A."/>
            <person name="Benucci G.M."/>
            <person name="Bonito G."/>
            <person name="Stajich J.E."/>
            <person name="Dunlap C."/>
            <person name="Arnold A.E."/>
            <person name="Porras-Alfaro A."/>
        </authorList>
    </citation>
    <scope>NUCLEOTIDE SEQUENCE [LARGE SCALE GENOMIC DNA]</scope>
    <source>
        <strain evidence="3 4">AZ0501</strain>
    </source>
</reference>
<dbReference type="OrthoDB" id="9942608at2759"/>
<name>A0A261Y690_9FUNG</name>
<dbReference type="SUPFAM" id="SSF46934">
    <property type="entry name" value="UBA-like"/>
    <property type="match status" value="1"/>
</dbReference>
<feature type="region of interest" description="Disordered" evidence="1">
    <location>
        <begin position="246"/>
        <end position="384"/>
    </location>
</feature>